<keyword evidence="3" id="KW-1185">Reference proteome</keyword>
<proteinExistence type="predicted"/>
<dbReference type="CDD" id="cd18722">
    <property type="entry name" value="PIN_NicB-like"/>
    <property type="match status" value="1"/>
</dbReference>
<protein>
    <submittedName>
        <fullName evidence="2">NYN domain-containing protein</fullName>
    </submittedName>
</protein>
<accession>A0ABY4AKU2</accession>
<dbReference type="Gene3D" id="3.40.50.1010">
    <property type="entry name" value="5'-nuclease"/>
    <property type="match status" value="1"/>
</dbReference>
<gene>
    <name evidence="2" type="ORF">DHf2319_12640</name>
</gene>
<organism evidence="2 3">
    <name type="scientific">Orrella daihaiensis</name>
    <dbReference type="NCBI Taxonomy" id="2782176"/>
    <lineage>
        <taxon>Bacteria</taxon>
        <taxon>Pseudomonadati</taxon>
        <taxon>Pseudomonadota</taxon>
        <taxon>Betaproteobacteria</taxon>
        <taxon>Burkholderiales</taxon>
        <taxon>Alcaligenaceae</taxon>
        <taxon>Orrella</taxon>
    </lineage>
</organism>
<evidence type="ECO:0000313" key="3">
    <source>
        <dbReference type="Proteomes" id="UP000831607"/>
    </source>
</evidence>
<sequence>MLFFYAGQTGHRNEIKRRDSRKMYPERIAVVEGKILASTPYQRLVKPIDNASHLKLVQVYDFNEKKTDVNLAADLITGAWTGAYEQAVVCSNDTDLEAALAAVRNYHHDIRLGLVAPIPGHDHRRISTDLSKHAHWSKPLSPVHLQAAQLPDRIPHSTLRKPESW</sequence>
<dbReference type="InterPro" id="IPR021139">
    <property type="entry name" value="NYN"/>
</dbReference>
<dbReference type="RefSeq" id="WP_243478664.1">
    <property type="nucleotide sequence ID" value="NZ_CP063982.1"/>
</dbReference>
<name>A0ABY4AKU2_9BURK</name>
<dbReference type="Proteomes" id="UP000831607">
    <property type="component" value="Chromosome"/>
</dbReference>
<feature type="domain" description="NYN" evidence="1">
    <location>
        <begin position="37"/>
        <end position="112"/>
    </location>
</feature>
<evidence type="ECO:0000313" key="2">
    <source>
        <dbReference type="EMBL" id="UOD50261.1"/>
    </source>
</evidence>
<dbReference type="Pfam" id="PF01936">
    <property type="entry name" value="NYN"/>
    <property type="match status" value="1"/>
</dbReference>
<reference evidence="2 3" key="1">
    <citation type="submission" date="2020-11" db="EMBL/GenBank/DDBJ databases">
        <title>Algicoccus daihaiensis sp.nov., isolated from Daihai Lake in Inner Mongolia.</title>
        <authorList>
            <person name="Kai J."/>
        </authorList>
    </citation>
    <scope>NUCLEOTIDE SEQUENCE [LARGE SCALE GENOMIC DNA]</scope>
    <source>
        <strain evidence="3">f23</strain>
    </source>
</reference>
<evidence type="ECO:0000259" key="1">
    <source>
        <dbReference type="Pfam" id="PF01936"/>
    </source>
</evidence>
<dbReference type="EMBL" id="CP063982">
    <property type="protein sequence ID" value="UOD50261.1"/>
    <property type="molecule type" value="Genomic_DNA"/>
</dbReference>